<feature type="transmembrane region" description="Helical" evidence="1">
    <location>
        <begin position="7"/>
        <end position="30"/>
    </location>
</feature>
<dbReference type="OrthoDB" id="5419460at2759"/>
<dbReference type="GO" id="GO:0031505">
    <property type="term" value="P:fungal-type cell wall organization"/>
    <property type="evidence" value="ECO:0007669"/>
    <property type="project" value="TreeGrafter"/>
</dbReference>
<dbReference type="Proteomes" id="UP000028524">
    <property type="component" value="Unassembled WGS sequence"/>
</dbReference>
<sequence length="242" mass="26393">MAKNGIFGLVGLILTATSILFLFFIILGGVTGTSPLNNTYFLQADTSGITGARPVTRWNYFYFCGSGNNDCGPARAAPAFGRAWDGNADNVPSSLIGGHGGDTTSERLYYLWRFGWVFFILTLFFTVIAFFAGFLVFFGRLGAAVAGSASAFALFCYTIAVSLMTATFVIARNAFNSNGRDASLGRWAFGFAWGGFAALLIATVLFCIGTRGEKGYSGRRWRRSRSVRSRNYEGRRVKDEYS</sequence>
<feature type="transmembrane region" description="Helical" evidence="1">
    <location>
        <begin position="151"/>
        <end position="171"/>
    </location>
</feature>
<keyword evidence="3" id="KW-1185">Reference proteome</keyword>
<organism evidence="2 3">
    <name type="scientific">Stachybotrys chlorohalonatus (strain IBT 40285)</name>
    <dbReference type="NCBI Taxonomy" id="1283841"/>
    <lineage>
        <taxon>Eukaryota</taxon>
        <taxon>Fungi</taxon>
        <taxon>Dikarya</taxon>
        <taxon>Ascomycota</taxon>
        <taxon>Pezizomycotina</taxon>
        <taxon>Sordariomycetes</taxon>
        <taxon>Hypocreomycetidae</taxon>
        <taxon>Hypocreales</taxon>
        <taxon>Stachybotryaceae</taxon>
        <taxon>Stachybotrys</taxon>
    </lineage>
</organism>
<feature type="transmembrane region" description="Helical" evidence="1">
    <location>
        <begin position="114"/>
        <end position="139"/>
    </location>
</feature>
<dbReference type="GO" id="GO:0005938">
    <property type="term" value="C:cell cortex"/>
    <property type="evidence" value="ECO:0007669"/>
    <property type="project" value="TreeGrafter"/>
</dbReference>
<dbReference type="GO" id="GO:0032185">
    <property type="term" value="P:septin cytoskeleton organization"/>
    <property type="evidence" value="ECO:0007669"/>
    <property type="project" value="TreeGrafter"/>
</dbReference>
<keyword evidence="1" id="KW-0812">Transmembrane</keyword>
<dbReference type="Gene3D" id="1.20.140.150">
    <property type="match status" value="1"/>
</dbReference>
<reference evidence="2 3" key="1">
    <citation type="journal article" date="2014" name="BMC Genomics">
        <title>Comparative genome sequencing reveals chemotype-specific gene clusters in the toxigenic black mold Stachybotrys.</title>
        <authorList>
            <person name="Semeiks J."/>
            <person name="Borek D."/>
            <person name="Otwinowski Z."/>
            <person name="Grishin N.V."/>
        </authorList>
    </citation>
    <scope>NUCLEOTIDE SEQUENCE [LARGE SCALE GENOMIC DNA]</scope>
    <source>
        <strain evidence="2 3">IBT 40285</strain>
    </source>
</reference>
<dbReference type="GO" id="GO:0005886">
    <property type="term" value="C:plasma membrane"/>
    <property type="evidence" value="ECO:0007669"/>
    <property type="project" value="InterPro"/>
</dbReference>
<protein>
    <submittedName>
        <fullName evidence="2">Uncharacterized protein</fullName>
    </submittedName>
</protein>
<dbReference type="FunCoup" id="A0A084QLA7">
    <property type="interactions" value="60"/>
</dbReference>
<proteinExistence type="predicted"/>
<gene>
    <name evidence="2" type="ORF">S40285_01423</name>
</gene>
<dbReference type="EMBL" id="KL660654">
    <property type="protein sequence ID" value="KFA64742.1"/>
    <property type="molecule type" value="Genomic_DNA"/>
</dbReference>
<evidence type="ECO:0000313" key="2">
    <source>
        <dbReference type="EMBL" id="KFA64742.1"/>
    </source>
</evidence>
<dbReference type="Pfam" id="PF06687">
    <property type="entry name" value="SUR7"/>
    <property type="match status" value="1"/>
</dbReference>
<feature type="transmembrane region" description="Helical" evidence="1">
    <location>
        <begin position="191"/>
        <end position="210"/>
    </location>
</feature>
<dbReference type="HOGENOM" id="CLU_059603_2_0_1"/>
<dbReference type="OMA" id="PLNKFYW"/>
<dbReference type="GO" id="GO:0030866">
    <property type="term" value="P:cortical actin cytoskeleton organization"/>
    <property type="evidence" value="ECO:0007669"/>
    <property type="project" value="TreeGrafter"/>
</dbReference>
<keyword evidence="1" id="KW-0472">Membrane</keyword>
<keyword evidence="1" id="KW-1133">Transmembrane helix</keyword>
<evidence type="ECO:0000313" key="3">
    <source>
        <dbReference type="Proteomes" id="UP000028524"/>
    </source>
</evidence>
<name>A0A084QLA7_STAC4</name>
<accession>A0A084QLA7</accession>
<dbReference type="PANTHER" id="PTHR36414">
    <property type="entry name" value="PROTEIN SUR7"/>
    <property type="match status" value="1"/>
</dbReference>
<dbReference type="InParanoid" id="A0A084QLA7"/>
<dbReference type="PANTHER" id="PTHR36414:SF1">
    <property type="entry name" value="PROTEIN SUR7"/>
    <property type="match status" value="1"/>
</dbReference>
<evidence type="ECO:0000256" key="1">
    <source>
        <dbReference type="SAM" id="Phobius"/>
    </source>
</evidence>
<dbReference type="GO" id="GO:0045121">
    <property type="term" value="C:membrane raft"/>
    <property type="evidence" value="ECO:0007669"/>
    <property type="project" value="TreeGrafter"/>
</dbReference>
<dbReference type="AlphaFoldDB" id="A0A084QLA7"/>
<dbReference type="InterPro" id="IPR009571">
    <property type="entry name" value="SUR7/Rim9-like_fungi"/>
</dbReference>
<dbReference type="GO" id="GO:0006897">
    <property type="term" value="P:endocytosis"/>
    <property type="evidence" value="ECO:0007669"/>
    <property type="project" value="TreeGrafter"/>
</dbReference>